<dbReference type="InterPro" id="IPR013320">
    <property type="entry name" value="ConA-like_dom_sf"/>
</dbReference>
<name>A0A7R9MLQ4_9ACAR</name>
<organism evidence="3">
    <name type="scientific">Oppiella nova</name>
    <dbReference type="NCBI Taxonomy" id="334625"/>
    <lineage>
        <taxon>Eukaryota</taxon>
        <taxon>Metazoa</taxon>
        <taxon>Ecdysozoa</taxon>
        <taxon>Arthropoda</taxon>
        <taxon>Chelicerata</taxon>
        <taxon>Arachnida</taxon>
        <taxon>Acari</taxon>
        <taxon>Acariformes</taxon>
        <taxon>Sarcoptiformes</taxon>
        <taxon>Oribatida</taxon>
        <taxon>Brachypylina</taxon>
        <taxon>Oppioidea</taxon>
        <taxon>Oppiidae</taxon>
        <taxon>Oppiella</taxon>
    </lineage>
</organism>
<dbReference type="PROSITE" id="PS51762">
    <property type="entry name" value="GH16_2"/>
    <property type="match status" value="1"/>
</dbReference>
<dbReference type="InterPro" id="IPR050546">
    <property type="entry name" value="Glycosyl_Hydrlase_16"/>
</dbReference>
<dbReference type="CDD" id="cd08023">
    <property type="entry name" value="GH16_laminarinase_like"/>
    <property type="match status" value="1"/>
</dbReference>
<dbReference type="InterPro" id="IPR000757">
    <property type="entry name" value="Beta-glucanase-like"/>
</dbReference>
<accession>A0A7R9MLQ4</accession>
<dbReference type="EMBL" id="OC943193">
    <property type="protein sequence ID" value="CAD7662570.1"/>
    <property type="molecule type" value="Genomic_DNA"/>
</dbReference>
<protein>
    <recommendedName>
        <fullName evidence="2">GH16 domain-containing protein</fullName>
    </recommendedName>
</protein>
<dbReference type="PANTHER" id="PTHR10963:SF55">
    <property type="entry name" value="GLYCOSIDE HYDROLASE FAMILY 16 PROTEIN"/>
    <property type="match status" value="1"/>
</dbReference>
<dbReference type="OrthoDB" id="4781at2759"/>
<sequence length="185" mass="21243">TSKKSWTFGKFEARAKLPKGKNLWPAIWMMPKASVYGGWAASGEIDIMEARGERPRITQGTIHHGGAWPNNVWHGSGEKDLGKDFTADYHTFALEWDKNEIRWYVDGAQYHSENINKNMWSGKGTNPYNHNGAPFDQDFFWILNIAVGGNFFPAAQYGPQVTPDEARKWEKPTMEIDYLRVYQQK</sequence>
<dbReference type="SUPFAM" id="SSF49899">
    <property type="entry name" value="Concanavalin A-like lectins/glucanases"/>
    <property type="match status" value="1"/>
</dbReference>
<dbReference type="PANTHER" id="PTHR10963">
    <property type="entry name" value="GLYCOSYL HYDROLASE-RELATED"/>
    <property type="match status" value="1"/>
</dbReference>
<evidence type="ECO:0000313" key="4">
    <source>
        <dbReference type="Proteomes" id="UP000728032"/>
    </source>
</evidence>
<comment type="similarity">
    <text evidence="1">Belongs to the glycosyl hydrolase 16 family.</text>
</comment>
<evidence type="ECO:0000259" key="2">
    <source>
        <dbReference type="PROSITE" id="PS51762"/>
    </source>
</evidence>
<dbReference type="Pfam" id="PF00722">
    <property type="entry name" value="Glyco_hydro_16"/>
    <property type="match status" value="1"/>
</dbReference>
<dbReference type="GO" id="GO:0004553">
    <property type="term" value="F:hydrolase activity, hydrolyzing O-glycosyl compounds"/>
    <property type="evidence" value="ECO:0007669"/>
    <property type="project" value="InterPro"/>
</dbReference>
<feature type="non-terminal residue" evidence="3">
    <location>
        <position position="1"/>
    </location>
</feature>
<proteinExistence type="inferred from homology"/>
<evidence type="ECO:0000313" key="3">
    <source>
        <dbReference type="EMBL" id="CAD7662570.1"/>
    </source>
</evidence>
<feature type="domain" description="GH16" evidence="2">
    <location>
        <begin position="1"/>
        <end position="185"/>
    </location>
</feature>
<dbReference type="AlphaFoldDB" id="A0A7R9MLQ4"/>
<reference evidence="3" key="1">
    <citation type="submission" date="2020-11" db="EMBL/GenBank/DDBJ databases">
        <authorList>
            <person name="Tran Van P."/>
        </authorList>
    </citation>
    <scope>NUCLEOTIDE SEQUENCE</scope>
</reference>
<dbReference type="GO" id="GO:0005975">
    <property type="term" value="P:carbohydrate metabolic process"/>
    <property type="evidence" value="ECO:0007669"/>
    <property type="project" value="InterPro"/>
</dbReference>
<dbReference type="Proteomes" id="UP000728032">
    <property type="component" value="Unassembled WGS sequence"/>
</dbReference>
<gene>
    <name evidence="3" type="ORF">ONB1V03_LOCUS19130</name>
</gene>
<dbReference type="EMBL" id="CAJPVJ010028368">
    <property type="protein sequence ID" value="CAG2179706.1"/>
    <property type="molecule type" value="Genomic_DNA"/>
</dbReference>
<evidence type="ECO:0000256" key="1">
    <source>
        <dbReference type="ARBA" id="ARBA00006865"/>
    </source>
</evidence>
<dbReference type="Gene3D" id="2.60.120.200">
    <property type="match status" value="1"/>
</dbReference>
<keyword evidence="4" id="KW-1185">Reference proteome</keyword>